<dbReference type="EMBL" id="CAWUON010000237">
    <property type="protein sequence ID" value="CAK7275503.1"/>
    <property type="molecule type" value="Genomic_DNA"/>
</dbReference>
<sequence>MHEERQSWRQEREARANIASAIHVAAAITTAPVDMAAAAPVVADQAETAAATAATMAAPAMAPMTVAHGKAVMAVIPASETIATPITLCTEKAATSAILPSEPTATTDTFFGTTLVVKRKEDKGNRDDNTVARGTHGSDGYARSDSNSANAHTSASRKQLSYRPFPNIKLPAPVGAGMIHRHRRKNSHDDADTSNHIAHCGALRNNGCSPYTTYTTYTTPKPTVKNAGLASTPITTVRLKRVGGFGPIPDLPLTHRYMWCAAPSRPRSARNVYAAQILKRKNVVAITSDTADTQEKLVG</sequence>
<evidence type="ECO:0000313" key="2">
    <source>
        <dbReference type="EMBL" id="CAK7275503.1"/>
    </source>
</evidence>
<proteinExistence type="predicted"/>
<reference evidence="2 3" key="1">
    <citation type="submission" date="2024-01" db="EMBL/GenBank/DDBJ databases">
        <authorList>
            <person name="Allen C."/>
            <person name="Tagirdzhanova G."/>
        </authorList>
    </citation>
    <scope>NUCLEOTIDE SEQUENCE [LARGE SCALE GENOMIC DNA]</scope>
    <source>
        <strain evidence="2 3">CBS 119000</strain>
    </source>
</reference>
<dbReference type="Proteomes" id="UP001642502">
    <property type="component" value="Unassembled WGS sequence"/>
</dbReference>
<evidence type="ECO:0000256" key="1">
    <source>
        <dbReference type="SAM" id="MobiDB-lite"/>
    </source>
</evidence>
<feature type="region of interest" description="Disordered" evidence="1">
    <location>
        <begin position="121"/>
        <end position="166"/>
    </location>
</feature>
<protein>
    <submittedName>
        <fullName evidence="2">Uncharacterized protein</fullName>
    </submittedName>
</protein>
<comment type="caution">
    <text evidence="2">The sequence shown here is derived from an EMBL/GenBank/DDBJ whole genome shotgun (WGS) entry which is preliminary data.</text>
</comment>
<name>A0ABP0E6G6_9PEZI</name>
<gene>
    <name evidence="2" type="ORF">SEPCBS119000_006722</name>
</gene>
<accession>A0ABP0E6G6</accession>
<feature type="compositionally biased region" description="Polar residues" evidence="1">
    <location>
        <begin position="144"/>
        <end position="159"/>
    </location>
</feature>
<feature type="compositionally biased region" description="Basic and acidic residues" evidence="1">
    <location>
        <begin position="121"/>
        <end position="130"/>
    </location>
</feature>
<organism evidence="2 3">
    <name type="scientific">Sporothrix epigloea</name>
    <dbReference type="NCBI Taxonomy" id="1892477"/>
    <lineage>
        <taxon>Eukaryota</taxon>
        <taxon>Fungi</taxon>
        <taxon>Dikarya</taxon>
        <taxon>Ascomycota</taxon>
        <taxon>Pezizomycotina</taxon>
        <taxon>Sordariomycetes</taxon>
        <taxon>Sordariomycetidae</taxon>
        <taxon>Ophiostomatales</taxon>
        <taxon>Ophiostomataceae</taxon>
        <taxon>Sporothrix</taxon>
    </lineage>
</organism>
<evidence type="ECO:0000313" key="3">
    <source>
        <dbReference type="Proteomes" id="UP001642502"/>
    </source>
</evidence>
<keyword evidence="3" id="KW-1185">Reference proteome</keyword>